<feature type="transmembrane region" description="Helical" evidence="1">
    <location>
        <begin position="6"/>
        <end position="28"/>
    </location>
</feature>
<name>A0ABW1J5Z9_9PSEU</name>
<feature type="transmembrane region" description="Helical" evidence="1">
    <location>
        <begin position="247"/>
        <end position="267"/>
    </location>
</feature>
<keyword evidence="1" id="KW-0812">Transmembrane</keyword>
<dbReference type="Proteomes" id="UP001596302">
    <property type="component" value="Unassembled WGS sequence"/>
</dbReference>
<evidence type="ECO:0000313" key="3">
    <source>
        <dbReference type="Proteomes" id="UP001596302"/>
    </source>
</evidence>
<gene>
    <name evidence="2" type="ORF">ACFQE5_18560</name>
</gene>
<reference evidence="3" key="1">
    <citation type="journal article" date="2019" name="Int. J. Syst. Evol. Microbiol.">
        <title>The Global Catalogue of Microorganisms (GCM) 10K type strain sequencing project: providing services to taxonomists for standard genome sequencing and annotation.</title>
        <authorList>
            <consortium name="The Broad Institute Genomics Platform"/>
            <consortium name="The Broad Institute Genome Sequencing Center for Infectious Disease"/>
            <person name="Wu L."/>
            <person name="Ma J."/>
        </authorList>
    </citation>
    <scope>NUCLEOTIDE SEQUENCE [LARGE SCALE GENOMIC DNA]</scope>
    <source>
        <strain evidence="3">CCM 8391</strain>
    </source>
</reference>
<feature type="transmembrane region" description="Helical" evidence="1">
    <location>
        <begin position="64"/>
        <end position="83"/>
    </location>
</feature>
<dbReference type="InterPro" id="IPR046671">
    <property type="entry name" value="DUF6541"/>
</dbReference>
<proteinExistence type="predicted"/>
<evidence type="ECO:0000313" key="2">
    <source>
        <dbReference type="EMBL" id="MFC5996211.1"/>
    </source>
</evidence>
<keyword evidence="3" id="KW-1185">Reference proteome</keyword>
<keyword evidence="1" id="KW-1133">Transmembrane helix</keyword>
<dbReference type="EMBL" id="JBHSQW010000035">
    <property type="protein sequence ID" value="MFC5996211.1"/>
    <property type="molecule type" value="Genomic_DNA"/>
</dbReference>
<feature type="transmembrane region" description="Helical" evidence="1">
    <location>
        <begin position="95"/>
        <end position="122"/>
    </location>
</feature>
<feature type="transmembrane region" description="Helical" evidence="1">
    <location>
        <begin position="35"/>
        <end position="58"/>
    </location>
</feature>
<protein>
    <submittedName>
        <fullName evidence="2">DUF6541 family protein</fullName>
    </submittedName>
</protein>
<organism evidence="2 3">
    <name type="scientific">Pseudonocardia hispaniensis</name>
    <dbReference type="NCBI Taxonomy" id="904933"/>
    <lineage>
        <taxon>Bacteria</taxon>
        <taxon>Bacillati</taxon>
        <taxon>Actinomycetota</taxon>
        <taxon>Actinomycetes</taxon>
        <taxon>Pseudonocardiales</taxon>
        <taxon>Pseudonocardiaceae</taxon>
        <taxon>Pseudonocardia</taxon>
    </lineage>
</organism>
<feature type="transmembrane region" description="Helical" evidence="1">
    <location>
        <begin position="279"/>
        <end position="305"/>
    </location>
</feature>
<dbReference type="RefSeq" id="WP_379586723.1">
    <property type="nucleotide sequence ID" value="NZ_JBHSQW010000035.1"/>
</dbReference>
<feature type="transmembrane region" description="Helical" evidence="1">
    <location>
        <begin position="193"/>
        <end position="214"/>
    </location>
</feature>
<feature type="transmembrane region" description="Helical" evidence="1">
    <location>
        <begin position="400"/>
        <end position="418"/>
    </location>
</feature>
<comment type="caution">
    <text evidence="2">The sequence shown here is derived from an EMBL/GenBank/DDBJ whole genome shotgun (WGS) entry which is preliminary data.</text>
</comment>
<feature type="transmembrane region" description="Helical" evidence="1">
    <location>
        <begin position="221"/>
        <end position="241"/>
    </location>
</feature>
<evidence type="ECO:0000256" key="1">
    <source>
        <dbReference type="SAM" id="Phobius"/>
    </source>
</evidence>
<dbReference type="Pfam" id="PF20176">
    <property type="entry name" value="DUF6541"/>
    <property type="match status" value="1"/>
</dbReference>
<feature type="transmembrane region" description="Helical" evidence="1">
    <location>
        <begin position="439"/>
        <end position="456"/>
    </location>
</feature>
<sequence length="656" mass="68672">MVSAQLAHAAWVVFVYLGILWVPGLALAHALGARGWTLIGSAPLVTYGVAGFLGPLAALAGVPWSAATYLAVTAVLVLAAVGTRLRRSRAPGSALVAWSTAAHLGVAGVLTVAAAVGGAVIARAMSDLNAVPQDWDAVFHANGIRYLSDTGDSSLYGMSTVNWFEPGTAVFYPNAYHLLGAVVYQLTGASIPAVLNAHTLLIPGLTALALVVLIRRFGGRAVLAGGTAIVVVSLSALYDMLWRGPLLPYATAVALTPLVVVLLRDLVDATGVGDRVRCGGLVAVGLAGLICLQPASLFGAVLFALPAFGQRWWSRPRLVVSDVPLVILAGIAAAVLTVLQLTAGLGSAGDLDAMDWPADLGPKQALGEFLTFSHGAASPQVWIVVAVLAGLLTYRRLGDLRWIGVVAAAFGMLFLIAASSDAPWANSITRFWWNDRWRLIAPAAIALALIAGNGLAETQRWSVAAAGRLRRRDRAGPSRRFVTAGRATVAISVLAAFAVLTGGLYLNRNTTRMAVSFAPGPALTPDEVVGLHVLAEMAGPGARVLNDRGDGTAWMYALTGLHPVAGHYNAANVGPEATLLAERFNQYPRDPAVRAVVGRLGIHYVILSRSFLRPWAHRQPGLVGLDDASWLERVYQNSDVVIFRITPDAAAGSSGD</sequence>
<feature type="transmembrane region" description="Helical" evidence="1">
    <location>
        <begin position="487"/>
        <end position="506"/>
    </location>
</feature>
<accession>A0ABW1J5Z9</accession>
<feature type="transmembrane region" description="Helical" evidence="1">
    <location>
        <begin position="325"/>
        <end position="348"/>
    </location>
</feature>
<keyword evidence="1" id="KW-0472">Membrane</keyword>